<reference evidence="1 2" key="1">
    <citation type="journal article" date="2023" name="Plants (Basel)">
        <title>Bridging the Gap: Combining Genomics and Transcriptomics Approaches to Understand Stylosanthes scabra, an Orphan Legume from the Brazilian Caatinga.</title>
        <authorList>
            <person name="Ferreira-Neto J.R.C."/>
            <person name="da Silva M.D."/>
            <person name="Binneck E."/>
            <person name="de Melo N.F."/>
            <person name="da Silva R.H."/>
            <person name="de Melo A.L.T.M."/>
            <person name="Pandolfi V."/>
            <person name="Bustamante F.O."/>
            <person name="Brasileiro-Vidal A.C."/>
            <person name="Benko-Iseppon A.M."/>
        </authorList>
    </citation>
    <scope>NUCLEOTIDE SEQUENCE [LARGE SCALE GENOMIC DNA]</scope>
    <source>
        <tissue evidence="1">Leaves</tissue>
    </source>
</reference>
<sequence length="217" mass="24373">MNDRNLYQEALSTSPSILRSGYGSFGRRLVQDGVVDTHSPLSIALWYDHHVAKPYGALNFLDESRFKEALNLLLGFSHFFWAHSLELLSYRFTIMYDGQLVAGKLFWQVLRNHSYLLGLLPYLDCWRSPSGFGLSCIFFSGGSRSTKRHPLIVSGFSSFGTCSLEMCKVALWHFAASCLSPRSTPTFPPLVMNFIVRMEVATTAPILLRVGLPKIAL</sequence>
<evidence type="ECO:0000313" key="2">
    <source>
        <dbReference type="Proteomes" id="UP001341840"/>
    </source>
</evidence>
<protein>
    <submittedName>
        <fullName evidence="1">Uncharacterized protein</fullName>
    </submittedName>
</protein>
<name>A0ABU6WFN5_9FABA</name>
<dbReference type="Proteomes" id="UP001341840">
    <property type="component" value="Unassembled WGS sequence"/>
</dbReference>
<keyword evidence="2" id="KW-1185">Reference proteome</keyword>
<gene>
    <name evidence="1" type="ORF">PIB30_044827</name>
</gene>
<dbReference type="EMBL" id="JASCZI010181512">
    <property type="protein sequence ID" value="MED6184161.1"/>
    <property type="molecule type" value="Genomic_DNA"/>
</dbReference>
<accession>A0ABU6WFN5</accession>
<proteinExistence type="predicted"/>
<evidence type="ECO:0000313" key="1">
    <source>
        <dbReference type="EMBL" id="MED6184161.1"/>
    </source>
</evidence>
<comment type="caution">
    <text evidence="1">The sequence shown here is derived from an EMBL/GenBank/DDBJ whole genome shotgun (WGS) entry which is preliminary data.</text>
</comment>
<organism evidence="1 2">
    <name type="scientific">Stylosanthes scabra</name>
    <dbReference type="NCBI Taxonomy" id="79078"/>
    <lineage>
        <taxon>Eukaryota</taxon>
        <taxon>Viridiplantae</taxon>
        <taxon>Streptophyta</taxon>
        <taxon>Embryophyta</taxon>
        <taxon>Tracheophyta</taxon>
        <taxon>Spermatophyta</taxon>
        <taxon>Magnoliopsida</taxon>
        <taxon>eudicotyledons</taxon>
        <taxon>Gunneridae</taxon>
        <taxon>Pentapetalae</taxon>
        <taxon>rosids</taxon>
        <taxon>fabids</taxon>
        <taxon>Fabales</taxon>
        <taxon>Fabaceae</taxon>
        <taxon>Papilionoideae</taxon>
        <taxon>50 kb inversion clade</taxon>
        <taxon>dalbergioids sensu lato</taxon>
        <taxon>Dalbergieae</taxon>
        <taxon>Pterocarpus clade</taxon>
        <taxon>Stylosanthes</taxon>
    </lineage>
</organism>